<protein>
    <submittedName>
        <fullName evidence="1">Uncharacterized protein</fullName>
    </submittedName>
</protein>
<evidence type="ECO:0000313" key="1">
    <source>
        <dbReference type="EMBL" id="ORZ38261.1"/>
    </source>
</evidence>
<gene>
    <name evidence="1" type="ORF">BCR44DRAFT_1428972</name>
</gene>
<organism evidence="1 2">
    <name type="scientific">Catenaria anguillulae PL171</name>
    <dbReference type="NCBI Taxonomy" id="765915"/>
    <lineage>
        <taxon>Eukaryota</taxon>
        <taxon>Fungi</taxon>
        <taxon>Fungi incertae sedis</taxon>
        <taxon>Blastocladiomycota</taxon>
        <taxon>Blastocladiomycetes</taxon>
        <taxon>Blastocladiales</taxon>
        <taxon>Catenariaceae</taxon>
        <taxon>Catenaria</taxon>
    </lineage>
</organism>
<sequence length="126" mass="14094">MQFCQTKEECANQRAKGFTAVRDHSAFFGRKDFCPHPIDICKPDLIYIHPICMGGRDNKINSIKSFGAWFMSDERAIGYYCAQKDKYGFAECPQVPKGLLEGFAVGEEPRLSCAGTKAMLTNAENN</sequence>
<evidence type="ECO:0000313" key="2">
    <source>
        <dbReference type="Proteomes" id="UP000193411"/>
    </source>
</evidence>
<name>A0A1Y2HWY6_9FUNG</name>
<dbReference type="Proteomes" id="UP000193411">
    <property type="component" value="Unassembled WGS sequence"/>
</dbReference>
<dbReference type="EMBL" id="MCFL01000009">
    <property type="protein sequence ID" value="ORZ38261.1"/>
    <property type="molecule type" value="Genomic_DNA"/>
</dbReference>
<comment type="caution">
    <text evidence="1">The sequence shown here is derived from an EMBL/GenBank/DDBJ whole genome shotgun (WGS) entry which is preliminary data.</text>
</comment>
<proteinExistence type="predicted"/>
<reference evidence="1 2" key="1">
    <citation type="submission" date="2016-07" db="EMBL/GenBank/DDBJ databases">
        <title>Pervasive Adenine N6-methylation of Active Genes in Fungi.</title>
        <authorList>
            <consortium name="DOE Joint Genome Institute"/>
            <person name="Mondo S.J."/>
            <person name="Dannebaum R.O."/>
            <person name="Kuo R.C."/>
            <person name="Labutti K."/>
            <person name="Haridas S."/>
            <person name="Kuo A."/>
            <person name="Salamov A."/>
            <person name="Ahrendt S.R."/>
            <person name="Lipzen A."/>
            <person name="Sullivan W."/>
            <person name="Andreopoulos W.B."/>
            <person name="Clum A."/>
            <person name="Lindquist E."/>
            <person name="Daum C."/>
            <person name="Ramamoorthy G.K."/>
            <person name="Gryganskyi A."/>
            <person name="Culley D."/>
            <person name="Magnuson J.K."/>
            <person name="James T.Y."/>
            <person name="O'Malley M.A."/>
            <person name="Stajich J.E."/>
            <person name="Spatafora J.W."/>
            <person name="Visel A."/>
            <person name="Grigoriev I.V."/>
        </authorList>
    </citation>
    <scope>NUCLEOTIDE SEQUENCE [LARGE SCALE GENOMIC DNA]</scope>
    <source>
        <strain evidence="1 2">PL171</strain>
    </source>
</reference>
<dbReference type="AlphaFoldDB" id="A0A1Y2HWY6"/>
<accession>A0A1Y2HWY6</accession>
<keyword evidence="2" id="KW-1185">Reference proteome</keyword>